<feature type="non-terminal residue" evidence="2">
    <location>
        <position position="75"/>
    </location>
</feature>
<gene>
    <name evidence="2" type="ORF">RFULGI_LOCUS12565</name>
</gene>
<protein>
    <submittedName>
        <fullName evidence="2">19922_t:CDS:1</fullName>
    </submittedName>
</protein>
<feature type="compositionally biased region" description="Polar residues" evidence="1">
    <location>
        <begin position="27"/>
        <end position="40"/>
    </location>
</feature>
<comment type="caution">
    <text evidence="2">The sequence shown here is derived from an EMBL/GenBank/DDBJ whole genome shotgun (WGS) entry which is preliminary data.</text>
</comment>
<feature type="non-terminal residue" evidence="2">
    <location>
        <position position="1"/>
    </location>
</feature>
<name>A0A9N9IID2_9GLOM</name>
<accession>A0A9N9IID2</accession>
<reference evidence="2" key="1">
    <citation type="submission" date="2021-06" db="EMBL/GenBank/DDBJ databases">
        <authorList>
            <person name="Kallberg Y."/>
            <person name="Tangrot J."/>
            <person name="Rosling A."/>
        </authorList>
    </citation>
    <scope>NUCLEOTIDE SEQUENCE</scope>
    <source>
        <strain evidence="2">IN212</strain>
    </source>
</reference>
<feature type="region of interest" description="Disordered" evidence="1">
    <location>
        <begin position="16"/>
        <end position="40"/>
    </location>
</feature>
<dbReference type="Proteomes" id="UP000789396">
    <property type="component" value="Unassembled WGS sequence"/>
</dbReference>
<sequence length="75" mass="8591">KCISRNVECTYLVQQKKRGRKPLNDKNIPTISRDSSSNNNENILALNREIASNNNENILTLSRNSSSNDYQQDDH</sequence>
<evidence type="ECO:0000256" key="1">
    <source>
        <dbReference type="SAM" id="MobiDB-lite"/>
    </source>
</evidence>
<evidence type="ECO:0000313" key="2">
    <source>
        <dbReference type="EMBL" id="CAG8737027.1"/>
    </source>
</evidence>
<dbReference type="EMBL" id="CAJVPZ010030559">
    <property type="protein sequence ID" value="CAG8737027.1"/>
    <property type="molecule type" value="Genomic_DNA"/>
</dbReference>
<keyword evidence="3" id="KW-1185">Reference proteome</keyword>
<dbReference type="OrthoDB" id="2123952at2759"/>
<evidence type="ECO:0000313" key="3">
    <source>
        <dbReference type="Proteomes" id="UP000789396"/>
    </source>
</evidence>
<dbReference type="AlphaFoldDB" id="A0A9N9IID2"/>
<proteinExistence type="predicted"/>
<organism evidence="2 3">
    <name type="scientific">Racocetra fulgida</name>
    <dbReference type="NCBI Taxonomy" id="60492"/>
    <lineage>
        <taxon>Eukaryota</taxon>
        <taxon>Fungi</taxon>
        <taxon>Fungi incertae sedis</taxon>
        <taxon>Mucoromycota</taxon>
        <taxon>Glomeromycotina</taxon>
        <taxon>Glomeromycetes</taxon>
        <taxon>Diversisporales</taxon>
        <taxon>Gigasporaceae</taxon>
        <taxon>Racocetra</taxon>
    </lineage>
</organism>